<accession>A0A916X516</accession>
<dbReference type="InterPro" id="IPR025158">
    <property type="entry name" value="Mg_chelat-rel_C"/>
</dbReference>
<protein>
    <recommendedName>
        <fullName evidence="1">Mg chelatase-related protein C-terminal domain-containing protein</fullName>
    </recommendedName>
</protein>
<evidence type="ECO:0000313" key="3">
    <source>
        <dbReference type="Proteomes" id="UP000608154"/>
    </source>
</evidence>
<dbReference type="EMBL" id="BMHK01000005">
    <property type="protein sequence ID" value="GGB93790.1"/>
    <property type="molecule type" value="Genomic_DNA"/>
</dbReference>
<reference evidence="2" key="1">
    <citation type="journal article" date="2014" name="Int. J. Syst. Evol. Microbiol.">
        <title>Complete genome sequence of Corynebacterium casei LMG S-19264T (=DSM 44701T), isolated from a smear-ripened cheese.</title>
        <authorList>
            <consortium name="US DOE Joint Genome Institute (JGI-PGF)"/>
            <person name="Walter F."/>
            <person name="Albersmeier A."/>
            <person name="Kalinowski J."/>
            <person name="Ruckert C."/>
        </authorList>
    </citation>
    <scope>NUCLEOTIDE SEQUENCE</scope>
    <source>
        <strain evidence="2">CGMCC 1.15095</strain>
    </source>
</reference>
<evidence type="ECO:0000259" key="1">
    <source>
        <dbReference type="Pfam" id="PF13335"/>
    </source>
</evidence>
<proteinExistence type="predicted"/>
<gene>
    <name evidence="2" type="ORF">GCM10011494_10290</name>
</gene>
<feature type="domain" description="Mg chelatase-related protein C-terminal" evidence="1">
    <location>
        <begin position="2"/>
        <end position="45"/>
    </location>
</feature>
<organism evidence="2 3">
    <name type="scientific">Novosphingobium endophyticum</name>
    <dbReference type="NCBI Taxonomy" id="1955250"/>
    <lineage>
        <taxon>Bacteria</taxon>
        <taxon>Pseudomonadati</taxon>
        <taxon>Pseudomonadota</taxon>
        <taxon>Alphaproteobacteria</taxon>
        <taxon>Sphingomonadales</taxon>
        <taxon>Sphingomonadaceae</taxon>
        <taxon>Novosphingobium</taxon>
    </lineage>
</organism>
<reference evidence="2" key="2">
    <citation type="submission" date="2020-09" db="EMBL/GenBank/DDBJ databases">
        <authorList>
            <person name="Sun Q."/>
            <person name="Zhou Y."/>
        </authorList>
    </citation>
    <scope>NUCLEOTIDE SEQUENCE</scope>
    <source>
        <strain evidence="2">CGMCC 1.15095</strain>
    </source>
</reference>
<dbReference type="Gene3D" id="3.40.50.300">
    <property type="entry name" value="P-loop containing nucleotide triphosphate hydrolases"/>
    <property type="match status" value="1"/>
</dbReference>
<dbReference type="Pfam" id="PF13335">
    <property type="entry name" value="Mg_chelatase_C"/>
    <property type="match status" value="1"/>
</dbReference>
<sequence>MQAAEAMHLSARGYTRILRVARTIADLGGAETVGRIHVAEALSYRRQPPRA</sequence>
<name>A0A916X516_9SPHN</name>
<comment type="caution">
    <text evidence="2">The sequence shown here is derived from an EMBL/GenBank/DDBJ whole genome shotgun (WGS) entry which is preliminary data.</text>
</comment>
<dbReference type="InterPro" id="IPR027417">
    <property type="entry name" value="P-loop_NTPase"/>
</dbReference>
<dbReference type="Proteomes" id="UP000608154">
    <property type="component" value="Unassembled WGS sequence"/>
</dbReference>
<keyword evidence="3" id="KW-1185">Reference proteome</keyword>
<evidence type="ECO:0000313" key="2">
    <source>
        <dbReference type="EMBL" id="GGB93790.1"/>
    </source>
</evidence>
<dbReference type="AlphaFoldDB" id="A0A916X516"/>